<accession>A0A6J8APZ6</accession>
<name>A0A6J8APZ6_MYTCO</name>
<keyword evidence="2" id="KW-0479">Metal-binding</keyword>
<dbReference type="InterPro" id="IPR027806">
    <property type="entry name" value="HARBI1_dom"/>
</dbReference>
<sequence length="286" mass="31990">MDLLSLPGSGSIHQTLPFPPAINIPVPAAAVVELETLTTKKEEKSSCTCKHPVKQKVAENHPQRLPRLGKPNFSIAEENHMHDEVEKNVKVLREKHNDTVSNQQKNKIWLEISEKINALGVAHRTVKEIRDKWRNTTSNAKAKITEYRYEMSFIAITPNGMFSYVSPCYGGRAADKFIFNNCAFIFNLEPNDQVMADRGFKIKEDLMVVQARLAIPPSTCDKLSMPSGGVLETSKIANVRIYVEQAIGRLKTFHFLKNEIPISCLPVCDDIVVVCCAACNLLDPLC</sequence>
<feature type="domain" description="Myb/SANT-like DNA-binding" evidence="4">
    <location>
        <begin position="70"/>
        <end position="145"/>
    </location>
</feature>
<dbReference type="AlphaFoldDB" id="A0A6J8APZ6"/>
<evidence type="ECO:0000313" key="5">
    <source>
        <dbReference type="EMBL" id="CAC5371840.1"/>
    </source>
</evidence>
<evidence type="ECO:0000256" key="1">
    <source>
        <dbReference type="ARBA" id="ARBA00001968"/>
    </source>
</evidence>
<dbReference type="GO" id="GO:0046872">
    <property type="term" value="F:metal ion binding"/>
    <property type="evidence" value="ECO:0007669"/>
    <property type="project" value="UniProtKB-KW"/>
</dbReference>
<protein>
    <recommendedName>
        <fullName evidence="7">DDE Tnp4 domain-containing protein</fullName>
    </recommendedName>
</protein>
<comment type="cofactor">
    <cofactor evidence="1">
        <name>a divalent metal cation</name>
        <dbReference type="ChEBI" id="CHEBI:60240"/>
    </cofactor>
</comment>
<organism evidence="5 6">
    <name type="scientific">Mytilus coruscus</name>
    <name type="common">Sea mussel</name>
    <dbReference type="NCBI Taxonomy" id="42192"/>
    <lineage>
        <taxon>Eukaryota</taxon>
        <taxon>Metazoa</taxon>
        <taxon>Spiralia</taxon>
        <taxon>Lophotrochozoa</taxon>
        <taxon>Mollusca</taxon>
        <taxon>Bivalvia</taxon>
        <taxon>Autobranchia</taxon>
        <taxon>Pteriomorphia</taxon>
        <taxon>Mytilida</taxon>
        <taxon>Mytiloidea</taxon>
        <taxon>Mytilidae</taxon>
        <taxon>Mytilinae</taxon>
        <taxon>Mytilus</taxon>
    </lineage>
</organism>
<reference evidence="5 6" key="1">
    <citation type="submission" date="2020-06" db="EMBL/GenBank/DDBJ databases">
        <authorList>
            <person name="Li R."/>
            <person name="Bekaert M."/>
        </authorList>
    </citation>
    <scope>NUCLEOTIDE SEQUENCE [LARGE SCALE GENOMIC DNA]</scope>
    <source>
        <strain evidence="6">wild</strain>
    </source>
</reference>
<gene>
    <name evidence="5" type="ORF">MCOR_10158</name>
</gene>
<dbReference type="Pfam" id="PF13359">
    <property type="entry name" value="DDE_Tnp_4"/>
    <property type="match status" value="1"/>
</dbReference>
<dbReference type="Proteomes" id="UP000507470">
    <property type="component" value="Unassembled WGS sequence"/>
</dbReference>
<evidence type="ECO:0000259" key="3">
    <source>
        <dbReference type="Pfam" id="PF13359"/>
    </source>
</evidence>
<dbReference type="InterPro" id="IPR028002">
    <property type="entry name" value="Myb_DNA-bind_5"/>
</dbReference>
<dbReference type="OrthoDB" id="6084504at2759"/>
<dbReference type="PANTHER" id="PTHR23080">
    <property type="entry name" value="THAP DOMAIN PROTEIN"/>
    <property type="match status" value="1"/>
</dbReference>
<evidence type="ECO:0000256" key="2">
    <source>
        <dbReference type="ARBA" id="ARBA00022723"/>
    </source>
</evidence>
<dbReference type="EMBL" id="CACVKT020001814">
    <property type="protein sequence ID" value="CAC5371840.1"/>
    <property type="molecule type" value="Genomic_DNA"/>
</dbReference>
<dbReference type="Pfam" id="PF13873">
    <property type="entry name" value="Myb_DNA-bind_5"/>
    <property type="match status" value="1"/>
</dbReference>
<evidence type="ECO:0000313" key="6">
    <source>
        <dbReference type="Proteomes" id="UP000507470"/>
    </source>
</evidence>
<dbReference type="Gene3D" id="1.10.10.60">
    <property type="entry name" value="Homeodomain-like"/>
    <property type="match status" value="1"/>
</dbReference>
<keyword evidence="6" id="KW-1185">Reference proteome</keyword>
<feature type="domain" description="DDE Tnp4" evidence="3">
    <location>
        <begin position="154"/>
        <end position="280"/>
    </location>
</feature>
<evidence type="ECO:0000259" key="4">
    <source>
        <dbReference type="Pfam" id="PF13873"/>
    </source>
</evidence>
<proteinExistence type="predicted"/>
<evidence type="ECO:0008006" key="7">
    <source>
        <dbReference type="Google" id="ProtNLM"/>
    </source>
</evidence>